<proteinExistence type="inferred from homology"/>
<dbReference type="Proteomes" id="UP000323671">
    <property type="component" value="Chromosome"/>
</dbReference>
<keyword evidence="3" id="KW-0677">Repeat</keyword>
<organism evidence="9 10">
    <name type="scientific">Oryzomicrobium terrae</name>
    <dbReference type="NCBI Taxonomy" id="1735038"/>
    <lineage>
        <taxon>Bacteria</taxon>
        <taxon>Pseudomonadati</taxon>
        <taxon>Pseudomonadota</taxon>
        <taxon>Betaproteobacteria</taxon>
        <taxon>Rhodocyclales</taxon>
        <taxon>Rhodocyclaceae</taxon>
        <taxon>Oryzomicrobium</taxon>
    </lineage>
</organism>
<dbReference type="CDD" id="cd16321">
    <property type="entry name" value="MraZ_C"/>
    <property type="match status" value="1"/>
</dbReference>
<dbReference type="KEGG" id="otr:OTERR_25350"/>
<dbReference type="GO" id="GO:2000143">
    <property type="term" value="P:negative regulation of DNA-templated transcription initiation"/>
    <property type="evidence" value="ECO:0007669"/>
    <property type="project" value="TreeGrafter"/>
</dbReference>
<evidence type="ECO:0000259" key="8">
    <source>
        <dbReference type="PROSITE" id="PS51740"/>
    </source>
</evidence>
<dbReference type="InterPro" id="IPR035642">
    <property type="entry name" value="MraZ_N"/>
</dbReference>
<dbReference type="InterPro" id="IPR020603">
    <property type="entry name" value="MraZ_dom"/>
</dbReference>
<evidence type="ECO:0000256" key="6">
    <source>
        <dbReference type="ARBA" id="ARBA00023163"/>
    </source>
</evidence>
<dbReference type="InterPro" id="IPR003444">
    <property type="entry name" value="MraZ"/>
</dbReference>
<dbReference type="InterPro" id="IPR007159">
    <property type="entry name" value="SpoVT-AbrB_dom"/>
</dbReference>
<comment type="subunit">
    <text evidence="7">Forms oligomers.</text>
</comment>
<keyword evidence="9" id="KW-0131">Cell cycle</keyword>
<dbReference type="SUPFAM" id="SSF89447">
    <property type="entry name" value="AbrB/MazE/MraZ-like"/>
    <property type="match status" value="1"/>
</dbReference>
<dbReference type="GO" id="GO:0000976">
    <property type="term" value="F:transcription cis-regulatory region binding"/>
    <property type="evidence" value="ECO:0007669"/>
    <property type="project" value="TreeGrafter"/>
</dbReference>
<evidence type="ECO:0000256" key="1">
    <source>
        <dbReference type="ARBA" id="ARBA00013860"/>
    </source>
</evidence>
<gene>
    <name evidence="7 9" type="primary">mraZ</name>
    <name evidence="9" type="ORF">OTERR_25350</name>
</gene>
<dbReference type="PANTHER" id="PTHR34701:SF1">
    <property type="entry name" value="TRANSCRIPTIONAL REGULATOR MRAZ"/>
    <property type="match status" value="1"/>
</dbReference>
<dbReference type="InterPro" id="IPR035644">
    <property type="entry name" value="MraZ_C"/>
</dbReference>
<evidence type="ECO:0000256" key="5">
    <source>
        <dbReference type="ARBA" id="ARBA00023125"/>
    </source>
</evidence>
<protein>
    <recommendedName>
        <fullName evidence="1 7">Transcriptional regulator MraZ</fullName>
    </recommendedName>
</protein>
<evidence type="ECO:0000313" key="10">
    <source>
        <dbReference type="Proteomes" id="UP000323671"/>
    </source>
</evidence>
<sequence>MFQGTVSISLDAKGRLAIPARHREALAQASAGALVLTAHPHGCLLLYPLQAWEPIRDQILKAPSFDPRSAALKRVLVGNAREEEMDSAGRMLIAPELRGHAKLEKQVWMVGMGSHFEIWSDEGWQAQNAAALAALQSDVPPPGFEAISL</sequence>
<dbReference type="GO" id="GO:0009295">
    <property type="term" value="C:nucleoid"/>
    <property type="evidence" value="ECO:0007669"/>
    <property type="project" value="UniProtKB-SubCell"/>
</dbReference>
<evidence type="ECO:0000256" key="2">
    <source>
        <dbReference type="ARBA" id="ARBA00022490"/>
    </source>
</evidence>
<comment type="similarity">
    <text evidence="7">Belongs to the MraZ family.</text>
</comment>
<dbReference type="RefSeq" id="WP_054622178.1">
    <property type="nucleotide sequence ID" value="NZ_CP022579.1"/>
</dbReference>
<evidence type="ECO:0000256" key="3">
    <source>
        <dbReference type="ARBA" id="ARBA00022737"/>
    </source>
</evidence>
<dbReference type="InterPro" id="IPR038619">
    <property type="entry name" value="MraZ_sf"/>
</dbReference>
<dbReference type="NCBIfam" id="TIGR00242">
    <property type="entry name" value="division/cell wall cluster transcriptional repressor MraZ"/>
    <property type="match status" value="1"/>
</dbReference>
<dbReference type="CDD" id="cd16320">
    <property type="entry name" value="MraZ_N"/>
    <property type="match status" value="1"/>
</dbReference>
<dbReference type="Gene3D" id="3.40.1550.20">
    <property type="entry name" value="Transcriptional regulator MraZ domain"/>
    <property type="match status" value="1"/>
</dbReference>
<feature type="domain" description="SpoVT-AbrB" evidence="8">
    <location>
        <begin position="5"/>
        <end position="51"/>
    </location>
</feature>
<keyword evidence="2 7" id="KW-0963">Cytoplasm</keyword>
<evidence type="ECO:0000313" key="9">
    <source>
        <dbReference type="EMBL" id="QEL66011.1"/>
    </source>
</evidence>
<feature type="domain" description="SpoVT-AbrB" evidence="8">
    <location>
        <begin position="80"/>
        <end position="123"/>
    </location>
</feature>
<dbReference type="InterPro" id="IPR037914">
    <property type="entry name" value="SpoVT-AbrB_sf"/>
</dbReference>
<keyword evidence="6 7" id="KW-0804">Transcription</keyword>
<dbReference type="HAMAP" id="MF_01008">
    <property type="entry name" value="MraZ"/>
    <property type="match status" value="1"/>
</dbReference>
<accession>A0A5C1EAK1</accession>
<dbReference type="GO" id="GO:0005737">
    <property type="term" value="C:cytoplasm"/>
    <property type="evidence" value="ECO:0007669"/>
    <property type="project" value="UniProtKB-UniRule"/>
</dbReference>
<dbReference type="AlphaFoldDB" id="A0A5C1EAK1"/>
<keyword evidence="4 7" id="KW-0805">Transcription regulation</keyword>
<comment type="subcellular location">
    <subcellularLocation>
        <location evidence="7">Cytoplasm</location>
        <location evidence="7">Nucleoid</location>
    </subcellularLocation>
</comment>
<name>A0A5C1EAK1_9RHOO</name>
<dbReference type="EMBL" id="CP022579">
    <property type="protein sequence ID" value="QEL66011.1"/>
    <property type="molecule type" value="Genomic_DNA"/>
</dbReference>
<reference evidence="9 10" key="1">
    <citation type="submission" date="2017-07" db="EMBL/GenBank/DDBJ databases">
        <title>Complete genome sequence of Oryzomicrobium terrae TPP412.</title>
        <authorList>
            <person name="Chiu L.-W."/>
            <person name="Lo K.-J."/>
            <person name="Tsai Y.-M."/>
            <person name="Lin S.-S."/>
            <person name="Kuo C.-H."/>
            <person name="Liu C.-T."/>
        </authorList>
    </citation>
    <scope>NUCLEOTIDE SEQUENCE [LARGE SCALE GENOMIC DNA]</scope>
    <source>
        <strain evidence="9 10">TPP412</strain>
    </source>
</reference>
<dbReference type="PROSITE" id="PS51740">
    <property type="entry name" value="SPOVT_ABRB"/>
    <property type="match status" value="2"/>
</dbReference>
<evidence type="ECO:0000256" key="7">
    <source>
        <dbReference type="HAMAP-Rule" id="MF_01008"/>
    </source>
</evidence>
<keyword evidence="9" id="KW-0132">Cell division</keyword>
<dbReference type="Pfam" id="PF02381">
    <property type="entry name" value="MraZ"/>
    <property type="match status" value="2"/>
</dbReference>
<dbReference type="GO" id="GO:0051301">
    <property type="term" value="P:cell division"/>
    <property type="evidence" value="ECO:0007669"/>
    <property type="project" value="UniProtKB-KW"/>
</dbReference>
<dbReference type="GO" id="GO:0003700">
    <property type="term" value="F:DNA-binding transcription factor activity"/>
    <property type="evidence" value="ECO:0007669"/>
    <property type="project" value="UniProtKB-UniRule"/>
</dbReference>
<evidence type="ECO:0000256" key="4">
    <source>
        <dbReference type="ARBA" id="ARBA00023015"/>
    </source>
</evidence>
<dbReference type="PANTHER" id="PTHR34701">
    <property type="entry name" value="TRANSCRIPTIONAL REGULATOR MRAZ"/>
    <property type="match status" value="1"/>
</dbReference>
<keyword evidence="10" id="KW-1185">Reference proteome</keyword>
<keyword evidence="5 7" id="KW-0238">DNA-binding</keyword>